<dbReference type="PROSITE" id="PS00139">
    <property type="entry name" value="THIOL_PROTEASE_CYS"/>
    <property type="match status" value="1"/>
</dbReference>
<evidence type="ECO:0000256" key="1">
    <source>
        <dbReference type="ARBA" id="ARBA00008455"/>
    </source>
</evidence>
<dbReference type="InterPro" id="IPR013128">
    <property type="entry name" value="Peptidase_C1A"/>
</dbReference>
<dbReference type="CDD" id="cd02248">
    <property type="entry name" value="Peptidase_C1A"/>
    <property type="match status" value="1"/>
</dbReference>
<dbReference type="InterPro" id="IPR025661">
    <property type="entry name" value="Pept_asp_AS"/>
</dbReference>
<dbReference type="InterPro" id="IPR000668">
    <property type="entry name" value="Peptidase_C1A_C"/>
</dbReference>
<dbReference type="Pfam" id="PF00112">
    <property type="entry name" value="Peptidase_C1"/>
    <property type="match status" value="1"/>
</dbReference>
<dbReference type="SUPFAM" id="SSF54001">
    <property type="entry name" value="Cysteine proteinases"/>
    <property type="match status" value="1"/>
</dbReference>
<evidence type="ECO:0000259" key="6">
    <source>
        <dbReference type="SMART" id="SM00645"/>
    </source>
</evidence>
<evidence type="ECO:0000256" key="5">
    <source>
        <dbReference type="ARBA" id="ARBA00023157"/>
    </source>
</evidence>
<dbReference type="OMA" id="GECEINE"/>
<dbReference type="EMBL" id="DS469543">
    <property type="protein sequence ID" value="EDO44579.1"/>
    <property type="molecule type" value="Genomic_DNA"/>
</dbReference>
<dbReference type="SMART" id="SM00645">
    <property type="entry name" value="Pept_C1"/>
    <property type="match status" value="1"/>
</dbReference>
<dbReference type="GO" id="GO:0004197">
    <property type="term" value="F:cysteine-type endopeptidase activity"/>
    <property type="evidence" value="ECO:0000318"/>
    <property type="project" value="GO_Central"/>
</dbReference>
<dbReference type="PROSITE" id="PS00640">
    <property type="entry name" value="THIOL_PROTEASE_ASN"/>
    <property type="match status" value="1"/>
</dbReference>
<feature type="non-terminal residue" evidence="7">
    <location>
        <position position="200"/>
    </location>
</feature>
<dbReference type="FunFam" id="3.90.70.10:FF:000332">
    <property type="entry name" value="Cathepsin L1"/>
    <property type="match status" value="1"/>
</dbReference>
<reference evidence="7 8" key="1">
    <citation type="journal article" date="2007" name="Science">
        <title>Sea anemone genome reveals ancestral eumetazoan gene repertoire and genomic organization.</title>
        <authorList>
            <person name="Putnam N.H."/>
            <person name="Srivastava M."/>
            <person name="Hellsten U."/>
            <person name="Dirks B."/>
            <person name="Chapman J."/>
            <person name="Salamov A."/>
            <person name="Terry A."/>
            <person name="Shapiro H."/>
            <person name="Lindquist E."/>
            <person name="Kapitonov V.V."/>
            <person name="Jurka J."/>
            <person name="Genikhovich G."/>
            <person name="Grigoriev I.V."/>
            <person name="Lucas S.M."/>
            <person name="Steele R.E."/>
            <person name="Finnerty J.R."/>
            <person name="Technau U."/>
            <person name="Martindale M.Q."/>
            <person name="Rokhsar D.S."/>
        </authorList>
    </citation>
    <scope>NUCLEOTIDE SEQUENCE [LARGE SCALE GENOMIC DNA]</scope>
    <source>
        <strain evidence="8">CH2 X CH6</strain>
    </source>
</reference>
<keyword evidence="4" id="KW-0788">Thiol protease</keyword>
<dbReference type="Proteomes" id="UP000001593">
    <property type="component" value="Unassembled WGS sequence"/>
</dbReference>
<name>A7RVH6_NEMVE</name>
<feature type="non-terminal residue" evidence="7">
    <location>
        <position position="1"/>
    </location>
</feature>
<accession>A7RVH6</accession>
<dbReference type="PhylomeDB" id="A7RVH6"/>
<dbReference type="KEGG" id="nve:5516587"/>
<dbReference type="GO" id="GO:0005615">
    <property type="term" value="C:extracellular space"/>
    <property type="evidence" value="ECO:0000318"/>
    <property type="project" value="GO_Central"/>
</dbReference>
<evidence type="ECO:0000313" key="8">
    <source>
        <dbReference type="Proteomes" id="UP000001593"/>
    </source>
</evidence>
<dbReference type="InterPro" id="IPR038765">
    <property type="entry name" value="Papain-like_cys_pep_sf"/>
</dbReference>
<keyword evidence="8" id="KW-1185">Reference proteome</keyword>
<sequence length="200" mass="22104">GAVTPAKAQGRCGSCWTFSAMGPIEGAYALKTGKLKDFSEQQLLDCSWGFGNNGCRGGFSWRGLVWARKFGVTSSRTYGRYLAQEGYCHCAKTDKCDTVHFERVMTVPKYNQTALRRGLALYGPASIAINVNRKSLKFYSGGVYDDPQCPPNTNHGVVVVGYGVEEGQPYWIVKNSWGKFWGEQGFIRISRKKNQCGVVS</sequence>
<evidence type="ECO:0000313" key="7">
    <source>
        <dbReference type="EMBL" id="EDO44579.1"/>
    </source>
</evidence>
<dbReference type="eggNOG" id="KOG1543">
    <property type="taxonomic scope" value="Eukaryota"/>
</dbReference>
<dbReference type="PRINTS" id="PR00705">
    <property type="entry name" value="PAPAIN"/>
</dbReference>
<dbReference type="PANTHER" id="PTHR12411">
    <property type="entry name" value="CYSTEINE PROTEASE FAMILY C1-RELATED"/>
    <property type="match status" value="1"/>
</dbReference>
<dbReference type="GO" id="GO:0005764">
    <property type="term" value="C:lysosome"/>
    <property type="evidence" value="ECO:0000318"/>
    <property type="project" value="GO_Central"/>
</dbReference>
<dbReference type="Gene3D" id="3.90.70.10">
    <property type="entry name" value="Cysteine proteinases"/>
    <property type="match status" value="1"/>
</dbReference>
<dbReference type="PROSITE" id="PS00639">
    <property type="entry name" value="THIOL_PROTEASE_HIS"/>
    <property type="match status" value="1"/>
</dbReference>
<keyword evidence="2" id="KW-0645">Protease</keyword>
<keyword evidence="3" id="KW-0378">Hydrolase</keyword>
<protein>
    <recommendedName>
        <fullName evidence="6">Peptidase C1A papain C-terminal domain-containing protein</fullName>
    </recommendedName>
</protein>
<dbReference type="InterPro" id="IPR000169">
    <property type="entry name" value="Pept_cys_AS"/>
</dbReference>
<proteinExistence type="inferred from homology"/>
<dbReference type="GO" id="GO:0051603">
    <property type="term" value="P:proteolysis involved in protein catabolic process"/>
    <property type="evidence" value="ECO:0000318"/>
    <property type="project" value="GO_Central"/>
</dbReference>
<feature type="domain" description="Peptidase C1A papain C-terminal" evidence="6">
    <location>
        <begin position="1"/>
        <end position="200"/>
    </location>
</feature>
<evidence type="ECO:0000256" key="3">
    <source>
        <dbReference type="ARBA" id="ARBA00022801"/>
    </source>
</evidence>
<dbReference type="InterPro" id="IPR039417">
    <property type="entry name" value="Peptidase_C1A_papain-like"/>
</dbReference>
<comment type="similarity">
    <text evidence="1">Belongs to the peptidase C1 family.</text>
</comment>
<dbReference type="InParanoid" id="A7RVH6"/>
<dbReference type="HOGENOM" id="CLU_012184_8_1_1"/>
<keyword evidence="5" id="KW-1015">Disulfide bond</keyword>
<organism evidence="7 8">
    <name type="scientific">Nematostella vectensis</name>
    <name type="common">Starlet sea anemone</name>
    <dbReference type="NCBI Taxonomy" id="45351"/>
    <lineage>
        <taxon>Eukaryota</taxon>
        <taxon>Metazoa</taxon>
        <taxon>Cnidaria</taxon>
        <taxon>Anthozoa</taxon>
        <taxon>Hexacorallia</taxon>
        <taxon>Actiniaria</taxon>
        <taxon>Edwardsiidae</taxon>
        <taxon>Nematostella</taxon>
    </lineage>
</organism>
<gene>
    <name evidence="7" type="ORF">NEMVEDRAFT_v1g61624</name>
</gene>
<evidence type="ECO:0000256" key="4">
    <source>
        <dbReference type="ARBA" id="ARBA00022807"/>
    </source>
</evidence>
<dbReference type="AlphaFoldDB" id="A7RVH6"/>
<dbReference type="InterPro" id="IPR025660">
    <property type="entry name" value="Pept_his_AS"/>
</dbReference>
<evidence type="ECO:0000256" key="2">
    <source>
        <dbReference type="ARBA" id="ARBA00022670"/>
    </source>
</evidence>